<evidence type="ECO:0000313" key="15">
    <source>
        <dbReference type="Proteomes" id="UP000011058"/>
    </source>
</evidence>
<accession>I0KAY5</accession>
<keyword evidence="8 10" id="KW-0239">DNA-directed DNA polymerase</keyword>
<dbReference type="NCBIfam" id="TIGR00663">
    <property type="entry name" value="dnan"/>
    <property type="match status" value="1"/>
</dbReference>
<protein>
    <recommendedName>
        <fullName evidence="3 10">Beta sliding clamp</fullName>
    </recommendedName>
</protein>
<dbReference type="PATRIC" id="fig|1166018.3.peg.5055"/>
<evidence type="ECO:0000256" key="6">
    <source>
        <dbReference type="ARBA" id="ARBA00022695"/>
    </source>
</evidence>
<keyword evidence="9" id="KW-0238">DNA-binding</keyword>
<comment type="subcellular location">
    <subcellularLocation>
        <location evidence="1 10">Cytoplasm</location>
    </subcellularLocation>
</comment>
<keyword evidence="5 10" id="KW-0808">Transferase</keyword>
<feature type="domain" description="DNA polymerase III beta sliding clamp N-terminal" evidence="11">
    <location>
        <begin position="1"/>
        <end position="120"/>
    </location>
</feature>
<dbReference type="STRING" id="1166018.FAES_3279"/>
<evidence type="ECO:0000313" key="14">
    <source>
        <dbReference type="EMBL" id="CCH01288.1"/>
    </source>
</evidence>
<evidence type="ECO:0000256" key="2">
    <source>
        <dbReference type="ARBA" id="ARBA00010752"/>
    </source>
</evidence>
<dbReference type="eggNOG" id="COG0592">
    <property type="taxonomic scope" value="Bacteria"/>
</dbReference>
<comment type="similarity">
    <text evidence="2 10">Belongs to the beta sliding clamp family.</text>
</comment>
<gene>
    <name evidence="14" type="primary">dnaN1</name>
    <name evidence="14" type="ORF">FAES_3279</name>
</gene>
<dbReference type="RefSeq" id="WP_015332387.1">
    <property type="nucleotide sequence ID" value="NC_020054.1"/>
</dbReference>
<dbReference type="GO" id="GO:0003887">
    <property type="term" value="F:DNA-directed DNA polymerase activity"/>
    <property type="evidence" value="ECO:0007669"/>
    <property type="project" value="UniProtKB-UniRule"/>
</dbReference>
<dbReference type="GO" id="GO:0008408">
    <property type="term" value="F:3'-5' exonuclease activity"/>
    <property type="evidence" value="ECO:0007669"/>
    <property type="project" value="InterPro"/>
</dbReference>
<dbReference type="PANTHER" id="PTHR30478">
    <property type="entry name" value="DNA POLYMERASE III SUBUNIT BETA"/>
    <property type="match status" value="1"/>
</dbReference>
<dbReference type="SUPFAM" id="SSF55979">
    <property type="entry name" value="DNA clamp"/>
    <property type="match status" value="3"/>
</dbReference>
<reference evidence="14 15" key="1">
    <citation type="journal article" date="2012" name="J. Bacteriol.">
        <title>Genome Sequence of Fibrella aestuarina BUZ 2T, a Filamentous Marine Bacterium.</title>
        <authorList>
            <person name="Filippini M."/>
            <person name="Qi W."/>
            <person name="Blom J."/>
            <person name="Goesmann A."/>
            <person name="Smits T.H."/>
            <person name="Bagheri H.C."/>
        </authorList>
    </citation>
    <scope>NUCLEOTIDE SEQUENCE [LARGE SCALE GENOMIC DNA]</scope>
    <source>
        <strain evidence="15">BUZ 2T</strain>
    </source>
</reference>
<dbReference type="EMBL" id="HE796683">
    <property type="protein sequence ID" value="CCH01288.1"/>
    <property type="molecule type" value="Genomic_DNA"/>
</dbReference>
<dbReference type="GO" id="GO:0003677">
    <property type="term" value="F:DNA binding"/>
    <property type="evidence" value="ECO:0007669"/>
    <property type="project" value="UniProtKB-UniRule"/>
</dbReference>
<dbReference type="InterPro" id="IPR046938">
    <property type="entry name" value="DNA_clamp_sf"/>
</dbReference>
<keyword evidence="7 10" id="KW-0235">DNA replication</keyword>
<organism evidence="14 15">
    <name type="scientific">Fibrella aestuarina BUZ 2</name>
    <dbReference type="NCBI Taxonomy" id="1166018"/>
    <lineage>
        <taxon>Bacteria</taxon>
        <taxon>Pseudomonadati</taxon>
        <taxon>Bacteroidota</taxon>
        <taxon>Cytophagia</taxon>
        <taxon>Cytophagales</taxon>
        <taxon>Spirosomataceae</taxon>
        <taxon>Fibrella</taxon>
    </lineage>
</organism>
<evidence type="ECO:0000256" key="5">
    <source>
        <dbReference type="ARBA" id="ARBA00022679"/>
    </source>
</evidence>
<dbReference type="Pfam" id="PF02767">
    <property type="entry name" value="DNA_pol3_beta_2"/>
    <property type="match status" value="1"/>
</dbReference>
<dbReference type="InterPro" id="IPR001001">
    <property type="entry name" value="DNA_polIII_beta"/>
</dbReference>
<evidence type="ECO:0000256" key="1">
    <source>
        <dbReference type="ARBA" id="ARBA00004496"/>
    </source>
</evidence>
<keyword evidence="6 10" id="KW-0548">Nucleotidyltransferase</keyword>
<dbReference type="PANTHER" id="PTHR30478:SF0">
    <property type="entry name" value="BETA SLIDING CLAMP"/>
    <property type="match status" value="1"/>
</dbReference>
<dbReference type="GO" id="GO:0006271">
    <property type="term" value="P:DNA strand elongation involved in DNA replication"/>
    <property type="evidence" value="ECO:0007669"/>
    <property type="project" value="TreeGrafter"/>
</dbReference>
<dbReference type="GO" id="GO:0005737">
    <property type="term" value="C:cytoplasm"/>
    <property type="evidence" value="ECO:0007669"/>
    <property type="project" value="UniProtKB-SubCell"/>
</dbReference>
<keyword evidence="15" id="KW-1185">Reference proteome</keyword>
<dbReference type="Pfam" id="PF02768">
    <property type="entry name" value="DNA_pol3_beta_3"/>
    <property type="match status" value="1"/>
</dbReference>
<dbReference type="InterPro" id="IPR022635">
    <property type="entry name" value="DNA_polIII_beta_C"/>
</dbReference>
<dbReference type="HOGENOM" id="CLU_038149_4_1_10"/>
<evidence type="ECO:0000256" key="4">
    <source>
        <dbReference type="ARBA" id="ARBA00022490"/>
    </source>
</evidence>
<dbReference type="Gene3D" id="3.10.150.10">
    <property type="entry name" value="DNA Polymerase III, subunit A, domain 2"/>
    <property type="match status" value="1"/>
</dbReference>
<proteinExistence type="inferred from homology"/>
<evidence type="ECO:0000256" key="3">
    <source>
        <dbReference type="ARBA" id="ARBA00021035"/>
    </source>
</evidence>
<dbReference type="KEGG" id="fae:FAES_3279"/>
<feature type="domain" description="DNA polymerase III beta sliding clamp C-terminal" evidence="13">
    <location>
        <begin position="246"/>
        <end position="362"/>
    </location>
</feature>
<evidence type="ECO:0000256" key="7">
    <source>
        <dbReference type="ARBA" id="ARBA00022705"/>
    </source>
</evidence>
<dbReference type="OrthoDB" id="8421503at2"/>
<dbReference type="InterPro" id="IPR022637">
    <property type="entry name" value="DNA_polIII_beta_cen"/>
</dbReference>
<sequence>MKFIVSSSVLLKNLLNLSGVIAATPIVPVLENVLLRIEDGLITVTASDLQLTMTVQVPVDASADGSVCIPAKLLLDVLKSLPEQPITIHINAKTFATEILTDNGRFKLSGQNPIDYPKLPKVAAITTVELPSGTLLDAITHTAFACSNDDLKAAQTGVYALFAPSGTTFYATDGHKLARYTRTDVQALTESSFIIPRKAMAQLKTALSEGVPVTLEANQSHASFSFGSTQLITRLIDEVYPGVEAMIPTTNTNDLVIGRADLVNSLKRTMICANRTTHQIRLSLKKNTLTISAEDLDYANEASEVLLCEYEGDDMEIGFNAKILTDLATTLSAKMVTLSMSTSNRPALLTPVDKDEHEAILMLIMPLQLNV</sequence>
<evidence type="ECO:0000256" key="8">
    <source>
        <dbReference type="ARBA" id="ARBA00022932"/>
    </source>
</evidence>
<evidence type="ECO:0000256" key="9">
    <source>
        <dbReference type="ARBA" id="ARBA00023125"/>
    </source>
</evidence>
<evidence type="ECO:0000259" key="12">
    <source>
        <dbReference type="Pfam" id="PF02767"/>
    </source>
</evidence>
<dbReference type="PIRSF" id="PIRSF000804">
    <property type="entry name" value="DNA_pol_III_b"/>
    <property type="match status" value="1"/>
</dbReference>
<evidence type="ECO:0000256" key="10">
    <source>
        <dbReference type="PIRNR" id="PIRNR000804"/>
    </source>
</evidence>
<comment type="function">
    <text evidence="10">Confers DNA tethering and processivity to DNA polymerases and other proteins. Acts as a clamp, forming a ring around DNA (a reaction catalyzed by the clamp-loading complex) which diffuses in an ATP-independent manner freely and bidirectionally along dsDNA. Initially characterized for its ability to contact the catalytic subunit of DNA polymerase III (Pol III), a complex, multichain enzyme responsible for most of the replicative synthesis in bacteria; Pol III exhibits 3'-5' exonuclease proofreading activity. The beta chain is required for initiation of replication as well as for processivity of DNA replication.</text>
</comment>
<dbReference type="Gene3D" id="3.70.10.10">
    <property type="match status" value="1"/>
</dbReference>
<comment type="subunit">
    <text evidence="10">Forms a ring-shaped head-to-tail homodimer around DNA.</text>
</comment>
<dbReference type="AlphaFoldDB" id="I0KAY5"/>
<evidence type="ECO:0000259" key="13">
    <source>
        <dbReference type="Pfam" id="PF02768"/>
    </source>
</evidence>
<dbReference type="GO" id="GO:0009360">
    <property type="term" value="C:DNA polymerase III complex"/>
    <property type="evidence" value="ECO:0007669"/>
    <property type="project" value="InterPro"/>
</dbReference>
<feature type="domain" description="DNA polymerase III beta sliding clamp central" evidence="12">
    <location>
        <begin position="130"/>
        <end position="241"/>
    </location>
</feature>
<evidence type="ECO:0000259" key="11">
    <source>
        <dbReference type="Pfam" id="PF00712"/>
    </source>
</evidence>
<dbReference type="InterPro" id="IPR022634">
    <property type="entry name" value="DNA_polIII_beta_N"/>
</dbReference>
<dbReference type="Pfam" id="PF00712">
    <property type="entry name" value="DNA_pol3_beta"/>
    <property type="match status" value="1"/>
</dbReference>
<dbReference type="Proteomes" id="UP000011058">
    <property type="component" value="Chromosome"/>
</dbReference>
<name>I0KAY5_9BACT</name>
<dbReference type="CDD" id="cd00140">
    <property type="entry name" value="beta_clamp"/>
    <property type="match status" value="1"/>
</dbReference>
<keyword evidence="4 10" id="KW-0963">Cytoplasm</keyword>
<dbReference type="SMART" id="SM00480">
    <property type="entry name" value="POL3Bc"/>
    <property type="match status" value="1"/>
</dbReference>